<comment type="caution">
    <text evidence="1">The sequence shown here is derived from an EMBL/GenBank/DDBJ whole genome shotgun (WGS) entry which is preliminary data.</text>
</comment>
<dbReference type="AlphaFoldDB" id="A0A420P1E4"/>
<accession>A0A420P1E4</accession>
<sequence>MSAVKVILGTAEASTYAATLTAKKSSDHLSFEATPNHHVIVSNTCFTGSDV</sequence>
<gene>
    <name evidence="1" type="ORF">BFJ69_g1276</name>
</gene>
<proteinExistence type="predicted"/>
<name>A0A420P1E4_FUSOX</name>
<organism evidence="1 2">
    <name type="scientific">Fusarium oxysporum</name>
    <name type="common">Fusarium vascular wilt</name>
    <dbReference type="NCBI Taxonomy" id="5507"/>
    <lineage>
        <taxon>Eukaryota</taxon>
        <taxon>Fungi</taxon>
        <taxon>Dikarya</taxon>
        <taxon>Ascomycota</taxon>
        <taxon>Pezizomycotina</taxon>
        <taxon>Sordariomycetes</taxon>
        <taxon>Hypocreomycetidae</taxon>
        <taxon>Hypocreales</taxon>
        <taxon>Nectriaceae</taxon>
        <taxon>Fusarium</taxon>
        <taxon>Fusarium oxysporum species complex</taxon>
    </lineage>
</organism>
<dbReference type="EMBL" id="MRCX01000005">
    <property type="protein sequence ID" value="RKK86325.1"/>
    <property type="molecule type" value="Genomic_DNA"/>
</dbReference>
<dbReference type="Proteomes" id="UP000285084">
    <property type="component" value="Unassembled WGS sequence"/>
</dbReference>
<protein>
    <submittedName>
        <fullName evidence="1">Uncharacterized protein</fullName>
    </submittedName>
</protein>
<evidence type="ECO:0000313" key="1">
    <source>
        <dbReference type="EMBL" id="RKK86325.1"/>
    </source>
</evidence>
<reference evidence="1 2" key="1">
    <citation type="journal article" date="2018" name="Sci. Rep.">
        <title>Characterisation of pathogen-specific regions and novel effector candidates in Fusarium oxysporum f. sp. cepae.</title>
        <authorList>
            <person name="Armitage A.D."/>
            <person name="Taylor A."/>
            <person name="Sobczyk M.K."/>
            <person name="Baxter L."/>
            <person name="Greenfield B.P."/>
            <person name="Bates H.J."/>
            <person name="Wilson F."/>
            <person name="Jackson A.C."/>
            <person name="Ott S."/>
            <person name="Harrison R.J."/>
            <person name="Clarkson J.P."/>
        </authorList>
    </citation>
    <scope>NUCLEOTIDE SEQUENCE [LARGE SCALE GENOMIC DNA]</scope>
    <source>
        <strain evidence="1 2">Fo_A13</strain>
    </source>
</reference>
<evidence type="ECO:0000313" key="2">
    <source>
        <dbReference type="Proteomes" id="UP000285084"/>
    </source>
</evidence>